<proteinExistence type="predicted"/>
<keyword evidence="2" id="KW-0067">ATP-binding</keyword>
<dbReference type="Proteomes" id="UP000886758">
    <property type="component" value="Unassembled WGS sequence"/>
</dbReference>
<sequence length="151" mass="17019">AKENVCDEEIWTALKAVNLADFIVDNGGLDKVIEEDANNLSGGQKQRLALAVNLVADKNIYIFDEATSNIDIESEAIIMENIKAMSKVKSVIVISHRLENVVDADTIYYMEEGEVKERGTHLELMEKKGGYYLLYTTQKTLEEGYKEEVRV</sequence>
<reference evidence="2" key="1">
    <citation type="submission" date="2020-10" db="EMBL/GenBank/DDBJ databases">
        <authorList>
            <person name="Gilroy R."/>
        </authorList>
    </citation>
    <scope>NUCLEOTIDE SEQUENCE</scope>
    <source>
        <strain evidence="2">ChiW17-6978</strain>
    </source>
</reference>
<dbReference type="SUPFAM" id="SSF52540">
    <property type="entry name" value="P-loop containing nucleoside triphosphate hydrolases"/>
    <property type="match status" value="1"/>
</dbReference>
<evidence type="ECO:0000313" key="2">
    <source>
        <dbReference type="EMBL" id="HIT50576.1"/>
    </source>
</evidence>
<dbReference type="GO" id="GO:0015421">
    <property type="term" value="F:ABC-type oligopeptide transporter activity"/>
    <property type="evidence" value="ECO:0007669"/>
    <property type="project" value="TreeGrafter"/>
</dbReference>
<dbReference type="PANTHER" id="PTHR43394">
    <property type="entry name" value="ATP-DEPENDENT PERMEASE MDL1, MITOCHONDRIAL"/>
    <property type="match status" value="1"/>
</dbReference>
<dbReference type="PANTHER" id="PTHR43394:SF1">
    <property type="entry name" value="ATP-BINDING CASSETTE SUB-FAMILY B MEMBER 10, MITOCHONDRIAL"/>
    <property type="match status" value="1"/>
</dbReference>
<evidence type="ECO:0000313" key="3">
    <source>
        <dbReference type="Proteomes" id="UP000886758"/>
    </source>
</evidence>
<name>A0A9D1GTP7_9MOLU</name>
<feature type="domain" description="ABC transporter" evidence="1">
    <location>
        <begin position="3"/>
        <end position="68"/>
    </location>
</feature>
<dbReference type="InterPro" id="IPR003439">
    <property type="entry name" value="ABC_transporter-like_ATP-bd"/>
</dbReference>
<accession>A0A9D1GTP7</accession>
<dbReference type="AlphaFoldDB" id="A0A9D1GTP7"/>
<dbReference type="InterPro" id="IPR039421">
    <property type="entry name" value="Type_1_exporter"/>
</dbReference>
<dbReference type="Pfam" id="PF00005">
    <property type="entry name" value="ABC_tran"/>
    <property type="match status" value="1"/>
</dbReference>
<dbReference type="InterPro" id="IPR027417">
    <property type="entry name" value="P-loop_NTPase"/>
</dbReference>
<dbReference type="EMBL" id="DVLF01000188">
    <property type="protein sequence ID" value="HIT50576.1"/>
    <property type="molecule type" value="Genomic_DNA"/>
</dbReference>
<dbReference type="GO" id="GO:0016887">
    <property type="term" value="F:ATP hydrolysis activity"/>
    <property type="evidence" value="ECO:0007669"/>
    <property type="project" value="InterPro"/>
</dbReference>
<gene>
    <name evidence="2" type="ORF">IAD46_06055</name>
</gene>
<reference evidence="2" key="2">
    <citation type="journal article" date="2021" name="PeerJ">
        <title>Extensive microbial diversity within the chicken gut microbiome revealed by metagenomics and culture.</title>
        <authorList>
            <person name="Gilroy R."/>
            <person name="Ravi A."/>
            <person name="Getino M."/>
            <person name="Pursley I."/>
            <person name="Horton D.L."/>
            <person name="Alikhan N.F."/>
            <person name="Baker D."/>
            <person name="Gharbi K."/>
            <person name="Hall N."/>
            <person name="Watson M."/>
            <person name="Adriaenssens E.M."/>
            <person name="Foster-Nyarko E."/>
            <person name="Jarju S."/>
            <person name="Secka A."/>
            <person name="Antonio M."/>
            <person name="Oren A."/>
            <person name="Chaudhuri R.R."/>
            <person name="La Ragione R."/>
            <person name="Hildebrand F."/>
            <person name="Pallen M.J."/>
        </authorList>
    </citation>
    <scope>NUCLEOTIDE SEQUENCE</scope>
    <source>
        <strain evidence="2">ChiW17-6978</strain>
    </source>
</reference>
<dbReference type="GO" id="GO:0005524">
    <property type="term" value="F:ATP binding"/>
    <property type="evidence" value="ECO:0007669"/>
    <property type="project" value="UniProtKB-KW"/>
</dbReference>
<organism evidence="2 3">
    <name type="scientific">Candidatus Pelethenecus faecipullorum</name>
    <dbReference type="NCBI Taxonomy" id="2840900"/>
    <lineage>
        <taxon>Bacteria</taxon>
        <taxon>Bacillati</taxon>
        <taxon>Mycoplasmatota</taxon>
        <taxon>Mollicutes</taxon>
        <taxon>Candidatus Pelethenecus</taxon>
    </lineage>
</organism>
<protein>
    <submittedName>
        <fullName evidence="2">ATP-binding cassette domain-containing protein</fullName>
    </submittedName>
</protein>
<comment type="caution">
    <text evidence="2">The sequence shown here is derived from an EMBL/GenBank/DDBJ whole genome shotgun (WGS) entry which is preliminary data.</text>
</comment>
<feature type="non-terminal residue" evidence="2">
    <location>
        <position position="1"/>
    </location>
</feature>
<dbReference type="Gene3D" id="3.40.50.300">
    <property type="entry name" value="P-loop containing nucleotide triphosphate hydrolases"/>
    <property type="match status" value="1"/>
</dbReference>
<evidence type="ECO:0000259" key="1">
    <source>
        <dbReference type="Pfam" id="PF00005"/>
    </source>
</evidence>
<keyword evidence="2" id="KW-0547">Nucleotide-binding</keyword>